<keyword evidence="2" id="KW-0418">Kinase</keyword>
<evidence type="ECO:0000313" key="3">
    <source>
        <dbReference type="Proteomes" id="UP000000954"/>
    </source>
</evidence>
<dbReference type="Gene3D" id="1.10.10.10">
    <property type="entry name" value="Winged helix-like DNA-binding domain superfamily/Winged helix DNA-binding domain"/>
    <property type="match status" value="1"/>
</dbReference>
<dbReference type="InterPro" id="IPR036390">
    <property type="entry name" value="WH_DNA-bd_sf"/>
</dbReference>
<keyword evidence="3" id="KW-1185">Reference proteome</keyword>
<organism evidence="2 3">
    <name type="scientific">Cryptobacterium curtum (strain ATCC 700683 / DSM 15641 / CCUG 43107 / 12-3)</name>
    <dbReference type="NCBI Taxonomy" id="469378"/>
    <lineage>
        <taxon>Bacteria</taxon>
        <taxon>Bacillati</taxon>
        <taxon>Actinomycetota</taxon>
        <taxon>Coriobacteriia</taxon>
        <taxon>Eggerthellales</taxon>
        <taxon>Eggerthellaceae</taxon>
        <taxon>Cryptobacterium</taxon>
    </lineage>
</organism>
<dbReference type="eggNOG" id="COG1321">
    <property type="taxonomic scope" value="Bacteria"/>
</dbReference>
<dbReference type="InterPro" id="IPR036890">
    <property type="entry name" value="HATPase_C_sf"/>
</dbReference>
<dbReference type="GO" id="GO:0016301">
    <property type="term" value="F:kinase activity"/>
    <property type="evidence" value="ECO:0007669"/>
    <property type="project" value="UniProtKB-KW"/>
</dbReference>
<dbReference type="Pfam" id="PF02518">
    <property type="entry name" value="HATPase_c"/>
    <property type="match status" value="1"/>
</dbReference>
<proteinExistence type="predicted"/>
<dbReference type="Proteomes" id="UP000000954">
    <property type="component" value="Chromosome"/>
</dbReference>
<dbReference type="AlphaFoldDB" id="C7MLX8"/>
<protein>
    <submittedName>
        <fullName evidence="2">Histidine kinase</fullName>
    </submittedName>
</protein>
<dbReference type="EMBL" id="CP001682">
    <property type="protein sequence ID" value="ACU95094.1"/>
    <property type="molecule type" value="Genomic_DNA"/>
</dbReference>
<dbReference type="SUPFAM" id="SSF46785">
    <property type="entry name" value="Winged helix' DNA-binding domain"/>
    <property type="match status" value="1"/>
</dbReference>
<dbReference type="STRING" id="469378.Ccur_14220"/>
<name>C7MLX8_CRYCD</name>
<dbReference type="HOGENOM" id="CLU_043928_0_0_11"/>
<dbReference type="RefSeq" id="WP_015778957.1">
    <property type="nucleotide sequence ID" value="NC_013170.1"/>
</dbReference>
<dbReference type="SUPFAM" id="SSF55874">
    <property type="entry name" value="ATPase domain of HSP90 chaperone/DNA topoisomerase II/histidine kinase"/>
    <property type="match status" value="1"/>
</dbReference>
<dbReference type="InterPro" id="IPR003594">
    <property type="entry name" value="HATPase_dom"/>
</dbReference>
<dbReference type="Gene3D" id="3.30.565.10">
    <property type="entry name" value="Histidine kinase-like ATPase, C-terminal domain"/>
    <property type="match status" value="1"/>
</dbReference>
<evidence type="ECO:0000259" key="1">
    <source>
        <dbReference type="Pfam" id="PF02518"/>
    </source>
</evidence>
<feature type="domain" description="Histidine kinase/HSP90-like ATPase" evidence="1">
    <location>
        <begin position="67"/>
        <end position="165"/>
    </location>
</feature>
<reference evidence="2 3" key="1">
    <citation type="journal article" date="2009" name="Stand. Genomic Sci.">
        <title>Complete genome sequence of Cryptobacterium curtum type strain (12-3).</title>
        <authorList>
            <person name="Mavrommatis K."/>
            <person name="Pukall R."/>
            <person name="Rohde C."/>
            <person name="Chen F."/>
            <person name="Sims D."/>
            <person name="Brettin T."/>
            <person name="Kuske C."/>
            <person name="Detter J.C."/>
            <person name="Han C."/>
            <person name="Lapidus A."/>
            <person name="Copeland A."/>
            <person name="Glavina Del Rio T."/>
            <person name="Nolan M."/>
            <person name="Lucas S."/>
            <person name="Tice H."/>
            <person name="Cheng J.F."/>
            <person name="Bruce D."/>
            <person name="Goodwin L."/>
            <person name="Pitluck S."/>
            <person name="Ovchinnikova G."/>
            <person name="Pati A."/>
            <person name="Ivanova N."/>
            <person name="Chen A."/>
            <person name="Palaniappan K."/>
            <person name="Chain P."/>
            <person name="D'haeseleer P."/>
            <person name="Goker M."/>
            <person name="Bristow J."/>
            <person name="Eisen J.A."/>
            <person name="Markowitz V."/>
            <person name="Hugenholtz P."/>
            <person name="Rohde M."/>
            <person name="Klenk H.P."/>
            <person name="Kyrpides N.C."/>
        </authorList>
    </citation>
    <scope>NUCLEOTIDE SEQUENCE [LARGE SCALE GENOMIC DNA]</scope>
    <source>
        <strain evidence="3">ATCC 700683 / DSM 15641 / 12-3</strain>
    </source>
</reference>
<evidence type="ECO:0000313" key="2">
    <source>
        <dbReference type="EMBL" id="ACU95094.1"/>
    </source>
</evidence>
<gene>
    <name evidence="2" type="ordered locus">Ccur_14220</name>
</gene>
<dbReference type="KEGG" id="ccu:Ccur_14220"/>
<accession>C7MLX8</accession>
<sequence length="283" mass="31115">MEDTAKASNTSFDYSFVPTKARVAVYDDPKMAPRIIDIDPAPTAEYIEKLADCVDEQKRKLGGKIPYSAIREMSENFIHAQFSEVVVSILDEGNTIRFCDQGPGITNKEKATLPGFTSAIEPMKQYIRGVGSGLPLVKEYLDISHGSITIEDNLTTGAVVTLSMKEIPAHHTQIGSTSYNTYTQPSSHNVQLPHTNNYSFTPTTSNGTPIPPLSDREKMALTIFAHEGAVGVSELSQMMNIAMSSTYALMVKLEQNNLIETVAKKKRILTDYGDAVYQKIAEI</sequence>
<keyword evidence="2" id="KW-0808">Transferase</keyword>
<dbReference type="InterPro" id="IPR036388">
    <property type="entry name" value="WH-like_DNA-bd_sf"/>
</dbReference>
<dbReference type="eggNOG" id="COG2172">
    <property type="taxonomic scope" value="Bacteria"/>
</dbReference>